<reference evidence="2 3" key="1">
    <citation type="journal article" date="2019" name="Sci. Rep.">
        <title>Orb-weaving spider Araneus ventricosus genome elucidates the spidroin gene catalogue.</title>
        <authorList>
            <person name="Kono N."/>
            <person name="Nakamura H."/>
            <person name="Ohtoshi R."/>
            <person name="Moran D.A.P."/>
            <person name="Shinohara A."/>
            <person name="Yoshida Y."/>
            <person name="Fujiwara M."/>
            <person name="Mori M."/>
            <person name="Tomita M."/>
            <person name="Arakawa K."/>
        </authorList>
    </citation>
    <scope>NUCLEOTIDE SEQUENCE [LARGE SCALE GENOMIC DNA]</scope>
</reference>
<evidence type="ECO:0000313" key="2">
    <source>
        <dbReference type="EMBL" id="GBN71341.1"/>
    </source>
</evidence>
<feature type="compositionally biased region" description="Polar residues" evidence="1">
    <location>
        <begin position="55"/>
        <end position="75"/>
    </location>
</feature>
<keyword evidence="3" id="KW-1185">Reference proteome</keyword>
<accession>A0A4Y2R6Q1</accession>
<dbReference type="AlphaFoldDB" id="A0A4Y2R6Q1"/>
<feature type="region of interest" description="Disordered" evidence="1">
    <location>
        <begin position="55"/>
        <end position="96"/>
    </location>
</feature>
<feature type="compositionally biased region" description="Polar residues" evidence="1">
    <location>
        <begin position="86"/>
        <end position="96"/>
    </location>
</feature>
<evidence type="ECO:0000256" key="1">
    <source>
        <dbReference type="SAM" id="MobiDB-lite"/>
    </source>
</evidence>
<organism evidence="2 3">
    <name type="scientific">Araneus ventricosus</name>
    <name type="common">Orbweaver spider</name>
    <name type="synonym">Epeira ventricosa</name>
    <dbReference type="NCBI Taxonomy" id="182803"/>
    <lineage>
        <taxon>Eukaryota</taxon>
        <taxon>Metazoa</taxon>
        <taxon>Ecdysozoa</taxon>
        <taxon>Arthropoda</taxon>
        <taxon>Chelicerata</taxon>
        <taxon>Arachnida</taxon>
        <taxon>Araneae</taxon>
        <taxon>Araneomorphae</taxon>
        <taxon>Entelegynae</taxon>
        <taxon>Araneoidea</taxon>
        <taxon>Araneidae</taxon>
        <taxon>Araneus</taxon>
    </lineage>
</organism>
<comment type="caution">
    <text evidence="2">The sequence shown here is derived from an EMBL/GenBank/DDBJ whole genome shotgun (WGS) entry which is preliminary data.</text>
</comment>
<name>A0A4Y2R6Q1_ARAVE</name>
<gene>
    <name evidence="2" type="ORF">AVEN_228650_1</name>
</gene>
<proteinExistence type="predicted"/>
<dbReference type="Proteomes" id="UP000499080">
    <property type="component" value="Unassembled WGS sequence"/>
</dbReference>
<dbReference type="EMBL" id="BGPR01015970">
    <property type="protein sequence ID" value="GBN71341.1"/>
    <property type="molecule type" value="Genomic_DNA"/>
</dbReference>
<protein>
    <submittedName>
        <fullName evidence="2">Uncharacterized protein</fullName>
    </submittedName>
</protein>
<sequence length="96" mass="10588">MYEDSRLSARRIFSGIGFRAWSSPASRPRPCHQATAASYLKEKMEKHTRMDILLNSGQPTGKMSESAPPSSNFRTTPAGGRLATMHEQQASYTVGI</sequence>
<evidence type="ECO:0000313" key="3">
    <source>
        <dbReference type="Proteomes" id="UP000499080"/>
    </source>
</evidence>